<comment type="caution">
    <text evidence="1">The sequence shown here is derived from an EMBL/GenBank/DDBJ whole genome shotgun (WGS) entry which is preliminary data.</text>
</comment>
<keyword evidence="2" id="KW-1185">Reference proteome</keyword>
<gene>
    <name evidence="1" type="ORF">CAAU_0611</name>
</gene>
<evidence type="ECO:0000313" key="2">
    <source>
        <dbReference type="Proteomes" id="UP000007652"/>
    </source>
</evidence>
<accession>I7LFQ7</accession>
<dbReference type="AlphaFoldDB" id="I7LFQ7"/>
<dbReference type="Proteomes" id="UP000007652">
    <property type="component" value="Unassembled WGS sequence"/>
</dbReference>
<protein>
    <submittedName>
        <fullName evidence="1">Uncharacterized protein</fullName>
    </submittedName>
</protein>
<dbReference type="EMBL" id="CAKP01000026">
    <property type="protein sequence ID" value="CCJ32695.1"/>
    <property type="molecule type" value="Genomic_DNA"/>
</dbReference>
<dbReference type="STRING" id="857293.CAAU_0611"/>
<sequence length="42" mass="5199">MLLPEIKQYGKDDAVWQELLEHITHEQRYMFELFTNFKDLLD</sequence>
<reference evidence="1 2" key="1">
    <citation type="journal article" date="2011" name="J. Bacteriol.">
        <title>Draft genome sequence of Caloramator australicus strain RC3T, a thermoanaerobe from the Great Artesian Basin of Australia.</title>
        <authorList>
            <person name="Ogg C.D."/>
            <person name="Patel B.K.C."/>
        </authorList>
    </citation>
    <scope>NUCLEOTIDE SEQUENCE [LARGE SCALE GENOMIC DNA]</scope>
    <source>
        <strain evidence="1 2">RC3</strain>
    </source>
</reference>
<proteinExistence type="predicted"/>
<evidence type="ECO:0000313" key="1">
    <source>
        <dbReference type="EMBL" id="CCJ32695.1"/>
    </source>
</evidence>
<name>I7LFQ7_9CLOT</name>
<organism evidence="1 2">
    <name type="scientific">Caloramator australicus RC3</name>
    <dbReference type="NCBI Taxonomy" id="857293"/>
    <lineage>
        <taxon>Bacteria</taxon>
        <taxon>Bacillati</taxon>
        <taxon>Bacillota</taxon>
        <taxon>Clostridia</taxon>
        <taxon>Eubacteriales</taxon>
        <taxon>Clostridiaceae</taxon>
        <taxon>Caloramator</taxon>
    </lineage>
</organism>